<dbReference type="InterPro" id="IPR012292">
    <property type="entry name" value="Globin/Proto"/>
</dbReference>
<reference evidence="8 9" key="1">
    <citation type="submission" date="2015-09" db="EMBL/GenBank/DDBJ databases">
        <title>Sorangium comparison.</title>
        <authorList>
            <person name="Zaburannyi N."/>
            <person name="Bunk B."/>
            <person name="Overmann J."/>
            <person name="Mueller R."/>
        </authorList>
    </citation>
    <scope>NUCLEOTIDE SEQUENCE [LARGE SCALE GENOMIC DNA]</scope>
    <source>
        <strain evidence="8 9">So ce26</strain>
    </source>
</reference>
<keyword evidence="6" id="KW-0812">Transmembrane</keyword>
<dbReference type="InterPro" id="IPR000971">
    <property type="entry name" value="Globin"/>
</dbReference>
<dbReference type="GO" id="GO:0071500">
    <property type="term" value="P:cellular response to nitrosative stress"/>
    <property type="evidence" value="ECO:0007669"/>
    <property type="project" value="TreeGrafter"/>
</dbReference>
<dbReference type="PANTHER" id="PTHR43396:SF3">
    <property type="entry name" value="FLAVOHEMOPROTEIN"/>
    <property type="match status" value="1"/>
</dbReference>
<sequence>MAKPNDPFAPPTNTRGPAPAGDAAKPQRGISVPAPPRGGASAAAGPATQRGPGAYGAPEFVNKAARPGPAAELLSPRTIELVQWSWAKVMPISDAAAALFYERLFTLDPSVRPLFKNDIAEQKKKLMQTLAVAVDGLNNLGKLVPVLQSLGVRHHGYMVAEHHYDVVGEALLWTLREGLGDAFSSDIETAWKEVYGVIADVMKKAAAAHAAVGSTQVLPPTAPALGAGAARANAPAPARSPSPRPNAAEPAQRPKSVPPPSSAKMAARTLVGVMPPWQQSEPPPPQPQPAAGLGAPISPRTIELVQRSWAKVMPISDAAAALFYDRLFELDPSVRPMFKNDMAEQKKKLMQTLAVAVDGLNNLGKLVPVLKSLGARHHGYMVVDRHYDVVGEALLWTLREGLGDGYNSDVEAAWTEVYGLIADVMKKAAAEHVAGAPAGKADGKADAAPAREQRAPAQRPPLSDPIPPQSVTEVMKPRRRPSAIDEDADTLHYQTNPAHEALLNAAAEEPRRDSDWSPRAGAGASAAPAPAPAPAAPQGIVIPWAGQEMVVNVHVKLDSPLVTVPAAAPAAAPAPVAAPAALEPTGPSGLVAGLAIALLSIAASMATAILLTVGAADRAAPGTAAAAADRAASLNVASLATYAVPIIVTVLVLSAFTMGHILGRGRSRGAADPR</sequence>
<evidence type="ECO:0000256" key="6">
    <source>
        <dbReference type="SAM" id="Phobius"/>
    </source>
</evidence>
<keyword evidence="2" id="KW-0813">Transport</keyword>
<organism evidence="8 9">
    <name type="scientific">Sorangium cellulosum</name>
    <name type="common">Polyangium cellulosum</name>
    <dbReference type="NCBI Taxonomy" id="56"/>
    <lineage>
        <taxon>Bacteria</taxon>
        <taxon>Pseudomonadati</taxon>
        <taxon>Myxococcota</taxon>
        <taxon>Polyangia</taxon>
        <taxon>Polyangiales</taxon>
        <taxon>Polyangiaceae</taxon>
        <taxon>Sorangium</taxon>
    </lineage>
</organism>
<dbReference type="GO" id="GO:0046872">
    <property type="term" value="F:metal ion binding"/>
    <property type="evidence" value="ECO:0007669"/>
    <property type="project" value="UniProtKB-KW"/>
</dbReference>
<feature type="compositionally biased region" description="Basic and acidic residues" evidence="5">
    <location>
        <begin position="441"/>
        <end position="454"/>
    </location>
</feature>
<dbReference type="InterPro" id="IPR009050">
    <property type="entry name" value="Globin-like_sf"/>
</dbReference>
<evidence type="ECO:0000256" key="4">
    <source>
        <dbReference type="ARBA" id="ARBA00023004"/>
    </source>
</evidence>
<dbReference type="PROSITE" id="PS01033">
    <property type="entry name" value="GLOBIN"/>
    <property type="match status" value="2"/>
</dbReference>
<proteinExistence type="predicted"/>
<keyword evidence="4" id="KW-0408">Iron</keyword>
<dbReference type="GO" id="GO:0008941">
    <property type="term" value="F:nitric oxide dioxygenase NAD(P)H activity"/>
    <property type="evidence" value="ECO:0007669"/>
    <property type="project" value="TreeGrafter"/>
</dbReference>
<feature type="region of interest" description="Disordered" evidence="5">
    <location>
        <begin position="507"/>
        <end position="535"/>
    </location>
</feature>
<evidence type="ECO:0000313" key="8">
    <source>
        <dbReference type="EMBL" id="AUX39433.1"/>
    </source>
</evidence>
<keyword evidence="6" id="KW-0472">Membrane</keyword>
<feature type="region of interest" description="Disordered" evidence="5">
    <location>
        <begin position="275"/>
        <end position="295"/>
    </location>
</feature>
<keyword evidence="2" id="KW-0561">Oxygen transport</keyword>
<dbReference type="PANTHER" id="PTHR43396">
    <property type="entry name" value="FLAVOHEMOPROTEIN"/>
    <property type="match status" value="1"/>
</dbReference>
<dbReference type="AlphaFoldDB" id="A0A2L0EJF9"/>
<dbReference type="OrthoDB" id="3213438at2"/>
<feature type="compositionally biased region" description="Low complexity" evidence="5">
    <location>
        <begin position="37"/>
        <end position="47"/>
    </location>
</feature>
<feature type="compositionally biased region" description="Low complexity" evidence="5">
    <location>
        <begin position="224"/>
        <end position="237"/>
    </location>
</feature>
<evidence type="ECO:0000256" key="2">
    <source>
        <dbReference type="ARBA" id="ARBA00022621"/>
    </source>
</evidence>
<keyword evidence="6" id="KW-1133">Transmembrane helix</keyword>
<accession>A0A2L0EJF9</accession>
<dbReference type="GO" id="GO:0005344">
    <property type="term" value="F:oxygen carrier activity"/>
    <property type="evidence" value="ECO:0007669"/>
    <property type="project" value="UniProtKB-KW"/>
</dbReference>
<dbReference type="GO" id="GO:0071949">
    <property type="term" value="F:FAD binding"/>
    <property type="evidence" value="ECO:0007669"/>
    <property type="project" value="TreeGrafter"/>
</dbReference>
<dbReference type="GO" id="GO:0019825">
    <property type="term" value="F:oxygen binding"/>
    <property type="evidence" value="ECO:0007669"/>
    <property type="project" value="InterPro"/>
</dbReference>
<evidence type="ECO:0000256" key="1">
    <source>
        <dbReference type="ARBA" id="ARBA00022617"/>
    </source>
</evidence>
<evidence type="ECO:0000256" key="3">
    <source>
        <dbReference type="ARBA" id="ARBA00022723"/>
    </source>
</evidence>
<feature type="compositionally biased region" description="Low complexity" evidence="5">
    <location>
        <begin position="517"/>
        <end position="528"/>
    </location>
</feature>
<protein>
    <recommendedName>
        <fullName evidence="7">Globin domain-containing protein</fullName>
    </recommendedName>
</protein>
<feature type="region of interest" description="Disordered" evidence="5">
    <location>
        <begin position="224"/>
        <end position="263"/>
    </location>
</feature>
<dbReference type="CDD" id="cd12131">
    <property type="entry name" value="HGbI-like"/>
    <property type="match status" value="2"/>
</dbReference>
<feature type="region of interest" description="Disordered" evidence="5">
    <location>
        <begin position="435"/>
        <end position="481"/>
    </location>
</feature>
<gene>
    <name evidence="8" type="ORF">SOCE26_008250</name>
</gene>
<feature type="transmembrane region" description="Helical" evidence="6">
    <location>
        <begin position="590"/>
        <end position="616"/>
    </location>
</feature>
<evidence type="ECO:0000256" key="5">
    <source>
        <dbReference type="SAM" id="MobiDB-lite"/>
    </source>
</evidence>
<evidence type="ECO:0000259" key="7">
    <source>
        <dbReference type="PROSITE" id="PS01033"/>
    </source>
</evidence>
<dbReference type="GO" id="GO:0046210">
    <property type="term" value="P:nitric oxide catabolic process"/>
    <property type="evidence" value="ECO:0007669"/>
    <property type="project" value="TreeGrafter"/>
</dbReference>
<dbReference type="Pfam" id="PF00042">
    <property type="entry name" value="Globin"/>
    <property type="match status" value="2"/>
</dbReference>
<dbReference type="Proteomes" id="UP000238348">
    <property type="component" value="Chromosome"/>
</dbReference>
<dbReference type="SUPFAM" id="SSF46458">
    <property type="entry name" value="Globin-like"/>
    <property type="match status" value="2"/>
</dbReference>
<name>A0A2L0EJF9_SORCE</name>
<keyword evidence="1" id="KW-0349">Heme</keyword>
<feature type="domain" description="Globin" evidence="7">
    <location>
        <begin position="73"/>
        <end position="207"/>
    </location>
</feature>
<keyword evidence="3" id="KW-0479">Metal-binding</keyword>
<feature type="region of interest" description="Disordered" evidence="5">
    <location>
        <begin position="1"/>
        <end position="59"/>
    </location>
</feature>
<dbReference type="GO" id="GO:0020037">
    <property type="term" value="F:heme binding"/>
    <property type="evidence" value="ECO:0007669"/>
    <property type="project" value="InterPro"/>
</dbReference>
<dbReference type="Gene3D" id="1.10.490.10">
    <property type="entry name" value="Globins"/>
    <property type="match status" value="2"/>
</dbReference>
<dbReference type="EMBL" id="CP012673">
    <property type="protein sequence ID" value="AUX39433.1"/>
    <property type="molecule type" value="Genomic_DNA"/>
</dbReference>
<feature type="transmembrane region" description="Helical" evidence="6">
    <location>
        <begin position="636"/>
        <end position="658"/>
    </location>
</feature>
<feature type="compositionally biased region" description="Pro residues" evidence="5">
    <location>
        <begin position="458"/>
        <end position="468"/>
    </location>
</feature>
<feature type="domain" description="Globin" evidence="7">
    <location>
        <begin position="296"/>
        <end position="430"/>
    </location>
</feature>
<evidence type="ECO:0000313" key="9">
    <source>
        <dbReference type="Proteomes" id="UP000238348"/>
    </source>
</evidence>